<dbReference type="RefSeq" id="XP_002500700.1">
    <property type="nucleotide sequence ID" value="XM_002500654.1"/>
</dbReference>
<feature type="region of interest" description="Disordered" evidence="1">
    <location>
        <begin position="39"/>
        <end position="68"/>
    </location>
</feature>
<dbReference type="GeneID" id="8242316"/>
<sequence length="68" mass="7115">MTIGNVLVRNHQVLAKACLGGGFAYGFLYTNSTGSSPIRDAAQATGLESPTASHTQQTTFSIRAPGHH</sequence>
<accession>C1E2Q7</accession>
<keyword evidence="3" id="KW-1185">Reference proteome</keyword>
<protein>
    <submittedName>
        <fullName evidence="2">Uncharacterized protein</fullName>
    </submittedName>
</protein>
<gene>
    <name evidence="2" type="ORF">MICPUN_52384</name>
</gene>
<dbReference type="EMBL" id="CP001324">
    <property type="protein sequence ID" value="ACO61958.1"/>
    <property type="molecule type" value="Genomic_DNA"/>
</dbReference>
<organism evidence="2 3">
    <name type="scientific">Micromonas commoda (strain RCC299 / NOUM17 / CCMP2709)</name>
    <name type="common">Picoplanktonic green alga</name>
    <dbReference type="NCBI Taxonomy" id="296587"/>
    <lineage>
        <taxon>Eukaryota</taxon>
        <taxon>Viridiplantae</taxon>
        <taxon>Chlorophyta</taxon>
        <taxon>Mamiellophyceae</taxon>
        <taxon>Mamiellales</taxon>
        <taxon>Mamiellaceae</taxon>
        <taxon>Micromonas</taxon>
    </lineage>
</organism>
<evidence type="ECO:0000313" key="2">
    <source>
        <dbReference type="EMBL" id="ACO61958.1"/>
    </source>
</evidence>
<dbReference type="OrthoDB" id="10471796at2759"/>
<dbReference type="AlphaFoldDB" id="C1E2Q7"/>
<dbReference type="Proteomes" id="UP000002009">
    <property type="component" value="Chromosome 3"/>
</dbReference>
<proteinExistence type="predicted"/>
<evidence type="ECO:0000256" key="1">
    <source>
        <dbReference type="SAM" id="MobiDB-lite"/>
    </source>
</evidence>
<feature type="compositionally biased region" description="Polar residues" evidence="1">
    <location>
        <begin position="46"/>
        <end position="61"/>
    </location>
</feature>
<name>C1E2Q7_MICCC</name>
<reference evidence="2 3" key="1">
    <citation type="journal article" date="2009" name="Science">
        <title>Green evolution and dynamic adaptations revealed by genomes of the marine picoeukaryotes Micromonas.</title>
        <authorList>
            <person name="Worden A.Z."/>
            <person name="Lee J.H."/>
            <person name="Mock T."/>
            <person name="Rouze P."/>
            <person name="Simmons M.P."/>
            <person name="Aerts A.L."/>
            <person name="Allen A.E."/>
            <person name="Cuvelier M.L."/>
            <person name="Derelle E."/>
            <person name="Everett M.V."/>
            <person name="Foulon E."/>
            <person name="Grimwood J."/>
            <person name="Gundlach H."/>
            <person name="Henrissat B."/>
            <person name="Napoli C."/>
            <person name="McDonald S.M."/>
            <person name="Parker M.S."/>
            <person name="Rombauts S."/>
            <person name="Salamov A."/>
            <person name="Von Dassow P."/>
            <person name="Badger J.H."/>
            <person name="Coutinho P.M."/>
            <person name="Demir E."/>
            <person name="Dubchak I."/>
            <person name="Gentemann C."/>
            <person name="Eikrem W."/>
            <person name="Gready J.E."/>
            <person name="John U."/>
            <person name="Lanier W."/>
            <person name="Lindquist E.A."/>
            <person name="Lucas S."/>
            <person name="Mayer K.F."/>
            <person name="Moreau H."/>
            <person name="Not F."/>
            <person name="Otillar R."/>
            <person name="Panaud O."/>
            <person name="Pangilinan J."/>
            <person name="Paulsen I."/>
            <person name="Piegu B."/>
            <person name="Poliakov A."/>
            <person name="Robbens S."/>
            <person name="Schmutz J."/>
            <person name="Toulza E."/>
            <person name="Wyss T."/>
            <person name="Zelensky A."/>
            <person name="Zhou K."/>
            <person name="Armbrust E.V."/>
            <person name="Bhattacharya D."/>
            <person name="Goodenough U.W."/>
            <person name="Van de Peer Y."/>
            <person name="Grigoriev I.V."/>
        </authorList>
    </citation>
    <scope>NUCLEOTIDE SEQUENCE [LARGE SCALE GENOMIC DNA]</scope>
    <source>
        <strain evidence="3">RCC299 / NOUM17</strain>
    </source>
</reference>
<evidence type="ECO:0000313" key="3">
    <source>
        <dbReference type="Proteomes" id="UP000002009"/>
    </source>
</evidence>
<dbReference type="KEGG" id="mis:MICPUN_52384"/>
<dbReference type="InParanoid" id="C1E2Q7"/>